<dbReference type="GO" id="GO:0005085">
    <property type="term" value="F:guanyl-nucleotide exchange factor activity"/>
    <property type="evidence" value="ECO:0007669"/>
    <property type="project" value="UniProtKB-KW"/>
</dbReference>
<reference evidence="12" key="2">
    <citation type="submission" date="2025-08" db="UniProtKB">
        <authorList>
            <consortium name="Ensembl"/>
        </authorList>
    </citation>
    <scope>IDENTIFICATION</scope>
</reference>
<feature type="region of interest" description="Disordered" evidence="9">
    <location>
        <begin position="491"/>
        <end position="521"/>
    </location>
</feature>
<dbReference type="InterPro" id="IPR001849">
    <property type="entry name" value="PH_domain"/>
</dbReference>
<keyword evidence="6" id="KW-0863">Zinc-finger</keyword>
<gene>
    <name evidence="12" type="primary">arhgef18b</name>
</gene>
<evidence type="ECO:0000256" key="2">
    <source>
        <dbReference type="ARBA" id="ARBA00022490"/>
    </source>
</evidence>
<evidence type="ECO:0000313" key="12">
    <source>
        <dbReference type="Ensembl" id="ENSSMAP00000007296.2"/>
    </source>
</evidence>
<evidence type="ECO:0000256" key="5">
    <source>
        <dbReference type="ARBA" id="ARBA00022723"/>
    </source>
</evidence>
<feature type="compositionally biased region" description="Basic and acidic residues" evidence="9">
    <location>
        <begin position="492"/>
        <end position="503"/>
    </location>
</feature>
<dbReference type="PROSITE" id="PS50003">
    <property type="entry name" value="PH_DOMAIN"/>
    <property type="match status" value="1"/>
</dbReference>
<dbReference type="GO" id="GO:0005737">
    <property type="term" value="C:cytoplasm"/>
    <property type="evidence" value="ECO:0007669"/>
    <property type="project" value="UniProtKB-SubCell"/>
</dbReference>
<dbReference type="SUPFAM" id="SSF50729">
    <property type="entry name" value="PH domain-like"/>
    <property type="match status" value="1"/>
</dbReference>
<dbReference type="SUPFAM" id="SSF48065">
    <property type="entry name" value="DBL homology domain (DH-domain)"/>
    <property type="match status" value="1"/>
</dbReference>
<accession>A0A8D2ZTE3</accession>
<comment type="subcellular location">
    <subcellularLocation>
        <location evidence="1">Cytoplasm</location>
    </subcellularLocation>
</comment>
<dbReference type="CDD" id="cd00160">
    <property type="entry name" value="RhoGEF"/>
    <property type="match status" value="1"/>
</dbReference>
<dbReference type="FunFam" id="1.20.900.10:FF:000004">
    <property type="entry name" value="Rho guanine nucleotide exchange factor 2"/>
    <property type="match status" value="1"/>
</dbReference>
<feature type="region of interest" description="Disordered" evidence="9">
    <location>
        <begin position="602"/>
        <end position="630"/>
    </location>
</feature>
<sequence>MDETDALRSKRYAHYAAVRADLESDAQDLEAESWSLAVDQQYVKRHSKEMVKRQDVIYELMQTEMHHVRTLKIMLHVYVRELKENLQMDPGRLDCLFPRLENLLELHTHFLSCLKERRRENLVSSNNRNYNINKVADILITQFSGEIGERMKDSYGDFCSHHTEAVGYYKEQLQNNKKFQNTIRKINNLSIVRRLGVTECILLVTQRITKYPVLVERILHNTEAGTEEHEDLTRSLGLIKDTITQVDTLVNLYEKTSRLRDIHNKMEPKVMGKIKDGRVFRREDLALARRRLLHEGTVNWKAASGRLKDILAVLLSDVLLLLQEKDQRYVFATVDNKPSVISLQKLIVREVAHEEKAMFLICASSNEPEMYEIHTTSKEERNTWMTQIRQAVESCPHTEERLFSEEEEARASRFKEFQDRMSQKDSVIFQTLTEKLQLFADMAESVAGLEETASRSRLLLRGDASDLQQGEALLKGAITEVENLQNLLQSGVREEAPTSRLEEGGGSGVLPRRSAGNTVPASESVNKCSSEIFFSIITLLLFSCPHLHHQAIISLQDSHIELQRASLTERASLPGRHRGNVLLEQEKQRTLALQREELASFHKLQSQHRQEQHRWEKERERHRQQVEATEAKLRQREEECRRLEEHLAKEREELDRQRETYQQDLERLRESTRAVEKEKERLENQRKIKRKTIEVGNLVSDLPLLQKPLVRGSLSVAPADYAERPEVMLRREAGSSSTLPLKTEVPLHLFSTTNQQHKLVGVQQQIPTKLAAFSSGKGKVGKIGKASHRTDSTGE</sequence>
<name>A0A8D2ZTE3_SCOMX</name>
<dbReference type="Pfam" id="PF00621">
    <property type="entry name" value="RhoGEF"/>
    <property type="match status" value="1"/>
</dbReference>
<dbReference type="Gene3D" id="2.30.29.30">
    <property type="entry name" value="Pleckstrin-homology domain (PH domain)/Phosphotyrosine-binding domain (PTB)"/>
    <property type="match status" value="1"/>
</dbReference>
<feature type="compositionally biased region" description="Basic and acidic residues" evidence="9">
    <location>
        <begin position="608"/>
        <end position="630"/>
    </location>
</feature>
<dbReference type="Gene3D" id="1.20.900.10">
    <property type="entry name" value="Dbl homology (DH) domain"/>
    <property type="match status" value="1"/>
</dbReference>
<evidence type="ECO:0000259" key="11">
    <source>
        <dbReference type="PROSITE" id="PS50010"/>
    </source>
</evidence>
<organism evidence="12 13">
    <name type="scientific">Scophthalmus maximus</name>
    <name type="common">Turbot</name>
    <name type="synonym">Psetta maxima</name>
    <dbReference type="NCBI Taxonomy" id="52904"/>
    <lineage>
        <taxon>Eukaryota</taxon>
        <taxon>Metazoa</taxon>
        <taxon>Chordata</taxon>
        <taxon>Craniata</taxon>
        <taxon>Vertebrata</taxon>
        <taxon>Euteleostomi</taxon>
        <taxon>Actinopterygii</taxon>
        <taxon>Neopterygii</taxon>
        <taxon>Teleostei</taxon>
        <taxon>Neoteleostei</taxon>
        <taxon>Acanthomorphata</taxon>
        <taxon>Carangaria</taxon>
        <taxon>Pleuronectiformes</taxon>
        <taxon>Pleuronectoidei</taxon>
        <taxon>Scophthalmidae</taxon>
        <taxon>Scophthalmus</taxon>
    </lineage>
</organism>
<dbReference type="AlphaFoldDB" id="A0A8D2ZTE3"/>
<dbReference type="FunFam" id="2.30.29.30:FF:000021">
    <property type="entry name" value="Rho guanine nucleotide exchange factor 2"/>
    <property type="match status" value="1"/>
</dbReference>
<evidence type="ECO:0000313" key="13">
    <source>
        <dbReference type="Proteomes" id="UP000694558"/>
    </source>
</evidence>
<keyword evidence="4" id="KW-0344">Guanine-nucleotide releasing factor</keyword>
<dbReference type="PROSITE" id="PS50010">
    <property type="entry name" value="DH_2"/>
    <property type="match status" value="1"/>
</dbReference>
<dbReference type="GO" id="GO:0008270">
    <property type="term" value="F:zinc ion binding"/>
    <property type="evidence" value="ECO:0007669"/>
    <property type="project" value="UniProtKB-KW"/>
</dbReference>
<dbReference type="PANTHER" id="PTHR13944">
    <property type="entry name" value="AGAP007712-PA"/>
    <property type="match status" value="1"/>
</dbReference>
<keyword evidence="8" id="KW-0175">Coiled coil</keyword>
<dbReference type="PANTHER" id="PTHR13944:SF23">
    <property type="entry name" value="RHO GUANINE NUCLEOTIDE EXCHANGE FACTOR 18"/>
    <property type="match status" value="1"/>
</dbReference>
<evidence type="ECO:0000256" key="8">
    <source>
        <dbReference type="ARBA" id="ARBA00023054"/>
    </source>
</evidence>
<dbReference type="GO" id="GO:0005886">
    <property type="term" value="C:plasma membrane"/>
    <property type="evidence" value="ECO:0007669"/>
    <property type="project" value="TreeGrafter"/>
</dbReference>
<evidence type="ECO:0000259" key="10">
    <source>
        <dbReference type="PROSITE" id="PS50003"/>
    </source>
</evidence>
<dbReference type="InterPro" id="IPR051632">
    <property type="entry name" value="Rho_GEF"/>
</dbReference>
<evidence type="ECO:0000256" key="1">
    <source>
        <dbReference type="ARBA" id="ARBA00004496"/>
    </source>
</evidence>
<evidence type="ECO:0000256" key="3">
    <source>
        <dbReference type="ARBA" id="ARBA00022553"/>
    </source>
</evidence>
<feature type="domain" description="DH" evidence="11">
    <location>
        <begin position="52"/>
        <end position="249"/>
    </location>
</feature>
<evidence type="ECO:0000256" key="7">
    <source>
        <dbReference type="ARBA" id="ARBA00022833"/>
    </source>
</evidence>
<dbReference type="InterPro" id="IPR035899">
    <property type="entry name" value="DBL_dom_sf"/>
</dbReference>
<dbReference type="InterPro" id="IPR011993">
    <property type="entry name" value="PH-like_dom_sf"/>
</dbReference>
<dbReference type="SMART" id="SM00233">
    <property type="entry name" value="PH"/>
    <property type="match status" value="1"/>
</dbReference>
<evidence type="ECO:0000256" key="9">
    <source>
        <dbReference type="SAM" id="MobiDB-lite"/>
    </source>
</evidence>
<reference evidence="12" key="1">
    <citation type="submission" date="2023-05" db="EMBL/GenBank/DDBJ databases">
        <title>High-quality long-read genome of Scophthalmus maximus.</title>
        <authorList>
            <person name="Lien S."/>
            <person name="Martinez P."/>
        </authorList>
    </citation>
    <scope>NUCLEOTIDE SEQUENCE [LARGE SCALE GENOMIC DNA]</scope>
</reference>
<dbReference type="InterPro" id="IPR041020">
    <property type="entry name" value="PH_16"/>
</dbReference>
<dbReference type="GeneTree" id="ENSGT00940000157375"/>
<proteinExistence type="predicted"/>
<keyword evidence="7" id="KW-0862">Zinc</keyword>
<feature type="domain" description="PH" evidence="10">
    <location>
        <begin position="291"/>
        <end position="393"/>
    </location>
</feature>
<dbReference type="Pfam" id="PF17838">
    <property type="entry name" value="PH_16"/>
    <property type="match status" value="1"/>
</dbReference>
<dbReference type="SMART" id="SM00325">
    <property type="entry name" value="RhoGEF"/>
    <property type="match status" value="1"/>
</dbReference>
<dbReference type="Ensembl" id="ENSSMAT00000007393.2">
    <property type="protein sequence ID" value="ENSSMAP00000007296.2"/>
    <property type="gene ID" value="ENSSMAG00000004408.2"/>
</dbReference>
<protein>
    <submittedName>
        <fullName evidence="12">Rho/rac guanine nucleotide exchange factor (GEF) 18b</fullName>
    </submittedName>
</protein>
<keyword evidence="2" id="KW-0963">Cytoplasm</keyword>
<evidence type="ECO:0000256" key="4">
    <source>
        <dbReference type="ARBA" id="ARBA00022658"/>
    </source>
</evidence>
<keyword evidence="5" id="KW-0479">Metal-binding</keyword>
<dbReference type="InterPro" id="IPR000219">
    <property type="entry name" value="DH_dom"/>
</dbReference>
<dbReference type="GO" id="GO:0035023">
    <property type="term" value="P:regulation of Rho protein signal transduction"/>
    <property type="evidence" value="ECO:0007669"/>
    <property type="project" value="TreeGrafter"/>
</dbReference>
<keyword evidence="3" id="KW-0597">Phosphoprotein</keyword>
<evidence type="ECO:0000256" key="6">
    <source>
        <dbReference type="ARBA" id="ARBA00022771"/>
    </source>
</evidence>
<dbReference type="Proteomes" id="UP000694558">
    <property type="component" value="Chromosome 12"/>
</dbReference>